<accession>A0A0R1Q2M8</accession>
<dbReference type="InterPro" id="IPR009732">
    <property type="entry name" value="DUF1304"/>
</dbReference>
<feature type="transmembrane region" description="Helical" evidence="1">
    <location>
        <begin position="42"/>
        <end position="59"/>
    </location>
</feature>
<gene>
    <name evidence="2" type="ORF">FD20_GL001498</name>
</gene>
<protein>
    <recommendedName>
        <fullName evidence="4">Integral membrane protein</fullName>
    </recommendedName>
</protein>
<dbReference type="Pfam" id="PF06993">
    <property type="entry name" value="DUF1304"/>
    <property type="match status" value="1"/>
</dbReference>
<organism evidence="2 3">
    <name type="scientific">Liquorilactobacillus uvarum DSM 19971</name>
    <dbReference type="NCBI Taxonomy" id="1423812"/>
    <lineage>
        <taxon>Bacteria</taxon>
        <taxon>Bacillati</taxon>
        <taxon>Bacillota</taxon>
        <taxon>Bacilli</taxon>
        <taxon>Lactobacillales</taxon>
        <taxon>Lactobacillaceae</taxon>
        <taxon>Liquorilactobacillus</taxon>
    </lineage>
</organism>
<evidence type="ECO:0008006" key="4">
    <source>
        <dbReference type="Google" id="ProtNLM"/>
    </source>
</evidence>
<feature type="transmembrane region" description="Helical" evidence="1">
    <location>
        <begin position="20"/>
        <end position="35"/>
    </location>
</feature>
<keyword evidence="1" id="KW-0812">Transmembrane</keyword>
<sequence>MSPNELNNKNVQTLFKNQGIYNGLLGIGILYAVFLSSNTKELLLAIMAYIILVALYGSYSSGDRLIVFKQGGLAIIILGLLLIS</sequence>
<dbReference type="PANTHER" id="PTHR38446:SF1">
    <property type="entry name" value="BLL0914 PROTEIN"/>
    <property type="match status" value="1"/>
</dbReference>
<dbReference type="EMBL" id="AZEG01000032">
    <property type="protein sequence ID" value="KRL35339.1"/>
    <property type="molecule type" value="Genomic_DNA"/>
</dbReference>
<comment type="caution">
    <text evidence="2">The sequence shown here is derived from an EMBL/GenBank/DDBJ whole genome shotgun (WGS) entry which is preliminary data.</text>
</comment>
<keyword evidence="1" id="KW-1133">Transmembrane helix</keyword>
<dbReference type="PATRIC" id="fig|1423812.3.peg.1592"/>
<keyword evidence="3" id="KW-1185">Reference proteome</keyword>
<evidence type="ECO:0000256" key="1">
    <source>
        <dbReference type="SAM" id="Phobius"/>
    </source>
</evidence>
<proteinExistence type="predicted"/>
<reference evidence="2 3" key="1">
    <citation type="journal article" date="2015" name="Genome Announc.">
        <title>Expanding the biotechnology potential of lactobacilli through comparative genomics of 213 strains and associated genera.</title>
        <authorList>
            <person name="Sun Z."/>
            <person name="Harris H.M."/>
            <person name="McCann A."/>
            <person name="Guo C."/>
            <person name="Argimon S."/>
            <person name="Zhang W."/>
            <person name="Yang X."/>
            <person name="Jeffery I.B."/>
            <person name="Cooney J.C."/>
            <person name="Kagawa T.F."/>
            <person name="Liu W."/>
            <person name="Song Y."/>
            <person name="Salvetti E."/>
            <person name="Wrobel A."/>
            <person name="Rasinkangas P."/>
            <person name="Parkhill J."/>
            <person name="Rea M.C."/>
            <person name="O'Sullivan O."/>
            <person name="Ritari J."/>
            <person name="Douillard F.P."/>
            <person name="Paul Ross R."/>
            <person name="Yang R."/>
            <person name="Briner A.E."/>
            <person name="Felis G.E."/>
            <person name="de Vos W.M."/>
            <person name="Barrangou R."/>
            <person name="Klaenhammer T.R."/>
            <person name="Caufield P.W."/>
            <person name="Cui Y."/>
            <person name="Zhang H."/>
            <person name="O'Toole P.W."/>
        </authorList>
    </citation>
    <scope>NUCLEOTIDE SEQUENCE [LARGE SCALE GENOMIC DNA]</scope>
    <source>
        <strain evidence="2 3">DSM 19971</strain>
    </source>
</reference>
<feature type="transmembrane region" description="Helical" evidence="1">
    <location>
        <begin position="65"/>
        <end position="83"/>
    </location>
</feature>
<dbReference type="PANTHER" id="PTHR38446">
    <property type="entry name" value="BLL0914 PROTEIN"/>
    <property type="match status" value="1"/>
</dbReference>
<dbReference type="Proteomes" id="UP000051155">
    <property type="component" value="Unassembled WGS sequence"/>
</dbReference>
<dbReference type="AlphaFoldDB" id="A0A0R1Q2M8"/>
<name>A0A0R1Q2M8_9LACO</name>
<evidence type="ECO:0000313" key="2">
    <source>
        <dbReference type="EMBL" id="KRL35339.1"/>
    </source>
</evidence>
<keyword evidence="1" id="KW-0472">Membrane</keyword>
<evidence type="ECO:0000313" key="3">
    <source>
        <dbReference type="Proteomes" id="UP000051155"/>
    </source>
</evidence>